<comment type="subcellular location">
    <subcellularLocation>
        <location evidence="1 7">Cell membrane</location>
        <topology evidence="1 7">Multi-pass membrane protein</topology>
    </subcellularLocation>
</comment>
<dbReference type="RefSeq" id="WP_008869943.1">
    <property type="nucleotide sequence ID" value="NZ_ACJN02000002.1"/>
</dbReference>
<dbReference type="PROSITE" id="PS50928">
    <property type="entry name" value="ABC_TM1"/>
    <property type="match status" value="1"/>
</dbReference>
<evidence type="ECO:0000256" key="6">
    <source>
        <dbReference type="ARBA" id="ARBA00023136"/>
    </source>
</evidence>
<dbReference type="Proteomes" id="UP000005496">
    <property type="component" value="Unassembled WGS sequence"/>
</dbReference>
<keyword evidence="10" id="KW-1185">Reference proteome</keyword>
<evidence type="ECO:0000256" key="7">
    <source>
        <dbReference type="RuleBase" id="RU363032"/>
    </source>
</evidence>
<comment type="similarity">
    <text evidence="7">Belongs to the binding-protein-dependent transport system permease family.</text>
</comment>
<proteinExistence type="inferred from homology"/>
<keyword evidence="2 7" id="KW-0813">Transport</keyword>
<evidence type="ECO:0000256" key="4">
    <source>
        <dbReference type="ARBA" id="ARBA00022692"/>
    </source>
</evidence>
<dbReference type="SUPFAM" id="SSF161098">
    <property type="entry name" value="MetI-like"/>
    <property type="match status" value="1"/>
</dbReference>
<keyword evidence="5 7" id="KW-1133">Transmembrane helix</keyword>
<keyword evidence="3" id="KW-1003">Cell membrane</keyword>
<feature type="transmembrane region" description="Helical" evidence="7">
    <location>
        <begin position="69"/>
        <end position="88"/>
    </location>
</feature>
<dbReference type="InterPro" id="IPR035906">
    <property type="entry name" value="MetI-like_sf"/>
</dbReference>
<dbReference type="Gene3D" id="1.10.3720.10">
    <property type="entry name" value="MetI-like"/>
    <property type="match status" value="1"/>
</dbReference>
<evidence type="ECO:0000256" key="5">
    <source>
        <dbReference type="ARBA" id="ARBA00022989"/>
    </source>
</evidence>
<dbReference type="InterPro" id="IPR000515">
    <property type="entry name" value="MetI-like"/>
</dbReference>
<feature type="transmembrane region" description="Helical" evidence="7">
    <location>
        <begin position="100"/>
        <end position="122"/>
    </location>
</feature>
<feature type="domain" description="ABC transmembrane type-1" evidence="8">
    <location>
        <begin position="62"/>
        <end position="242"/>
    </location>
</feature>
<feature type="transmembrane region" description="Helical" evidence="7">
    <location>
        <begin position="128"/>
        <end position="151"/>
    </location>
</feature>
<feature type="transmembrane region" description="Helical" evidence="7">
    <location>
        <begin position="223"/>
        <end position="246"/>
    </location>
</feature>
<dbReference type="CDD" id="cd06261">
    <property type="entry name" value="TM_PBP2"/>
    <property type="match status" value="1"/>
</dbReference>
<reference evidence="9" key="1">
    <citation type="submission" date="2010-05" db="EMBL/GenBank/DDBJ databases">
        <title>The draft genome of Desulfonatronospira thiodismutans ASO3-1.</title>
        <authorList>
            <consortium name="US DOE Joint Genome Institute (JGI-PGF)"/>
            <person name="Lucas S."/>
            <person name="Copeland A."/>
            <person name="Lapidus A."/>
            <person name="Cheng J.-F."/>
            <person name="Bruce D."/>
            <person name="Goodwin L."/>
            <person name="Pitluck S."/>
            <person name="Chertkov O."/>
            <person name="Brettin T."/>
            <person name="Detter J.C."/>
            <person name="Han C."/>
            <person name="Land M.L."/>
            <person name="Hauser L."/>
            <person name="Kyrpides N."/>
            <person name="Mikhailova N."/>
            <person name="Muyzer G."/>
            <person name="Woyke T."/>
        </authorList>
    </citation>
    <scope>NUCLEOTIDE SEQUENCE [LARGE SCALE GENOMIC DNA]</scope>
    <source>
        <strain evidence="9">ASO3-1</strain>
    </source>
</reference>
<dbReference type="GO" id="GO:0055085">
    <property type="term" value="P:transmembrane transport"/>
    <property type="evidence" value="ECO:0007669"/>
    <property type="project" value="InterPro"/>
</dbReference>
<evidence type="ECO:0000313" key="10">
    <source>
        <dbReference type="Proteomes" id="UP000005496"/>
    </source>
</evidence>
<evidence type="ECO:0000256" key="1">
    <source>
        <dbReference type="ARBA" id="ARBA00004651"/>
    </source>
</evidence>
<dbReference type="Pfam" id="PF00528">
    <property type="entry name" value="BPD_transp_1"/>
    <property type="match status" value="1"/>
</dbReference>
<dbReference type="EMBL" id="ACJN02000002">
    <property type="protein sequence ID" value="EFI34623.1"/>
    <property type="molecule type" value="Genomic_DNA"/>
</dbReference>
<dbReference type="GO" id="GO:0005886">
    <property type="term" value="C:plasma membrane"/>
    <property type="evidence" value="ECO:0007669"/>
    <property type="project" value="UniProtKB-SubCell"/>
</dbReference>
<comment type="caution">
    <text evidence="9">The sequence shown here is derived from an EMBL/GenBank/DDBJ whole genome shotgun (WGS) entry which is preliminary data.</text>
</comment>
<organism evidence="9 10">
    <name type="scientific">Desulfonatronospira thiodismutans ASO3-1</name>
    <dbReference type="NCBI Taxonomy" id="555779"/>
    <lineage>
        <taxon>Bacteria</taxon>
        <taxon>Pseudomonadati</taxon>
        <taxon>Thermodesulfobacteriota</taxon>
        <taxon>Desulfovibrionia</taxon>
        <taxon>Desulfovibrionales</taxon>
        <taxon>Desulfonatronovibrionaceae</taxon>
        <taxon>Desulfonatronospira</taxon>
    </lineage>
</organism>
<sequence length="256" mass="27557">MTLRLLSLLLPAVVLSAWSILTYSGMLAPYMLPPPDQVARTMWIYVTGLEPGMYAGQFSQDLLASLSRVGSGFFLAVLLGLPLGVMSGRSRLVRVLLKDFVDAIRAVPGICWLPLALVWFGIGFKTTVFLIFLAAFFPIYINSMAGVATVPSTYIRAGMMLGLGRLGLLRHVVLPASMGHIMSGLRLGLGISFAYLVLGEMTGVPNGLGALIMDARMMGRVDLIISGIVLIAVTGLICDRLLVLAMQVVSRSARRQ</sequence>
<keyword evidence="4 7" id="KW-0812">Transmembrane</keyword>
<evidence type="ECO:0000313" key="9">
    <source>
        <dbReference type="EMBL" id="EFI34623.1"/>
    </source>
</evidence>
<dbReference type="AlphaFoldDB" id="D6SPE7"/>
<gene>
    <name evidence="9" type="ORF">Dthio_PD1995</name>
</gene>
<evidence type="ECO:0000259" key="8">
    <source>
        <dbReference type="PROSITE" id="PS50928"/>
    </source>
</evidence>
<dbReference type="PANTHER" id="PTHR30151">
    <property type="entry name" value="ALKANE SULFONATE ABC TRANSPORTER-RELATED, MEMBRANE SUBUNIT"/>
    <property type="match status" value="1"/>
</dbReference>
<evidence type="ECO:0000256" key="3">
    <source>
        <dbReference type="ARBA" id="ARBA00022475"/>
    </source>
</evidence>
<name>D6SPE7_9BACT</name>
<keyword evidence="6 7" id="KW-0472">Membrane</keyword>
<protein>
    <submittedName>
        <fullName evidence="9">Binding-protein-dependent transport systems inner membrane component</fullName>
    </submittedName>
</protein>
<dbReference type="OrthoDB" id="5449677at2"/>
<accession>D6SPE7</accession>
<evidence type="ECO:0000256" key="2">
    <source>
        <dbReference type="ARBA" id="ARBA00022448"/>
    </source>
</evidence>
<dbReference type="PANTHER" id="PTHR30151:SF0">
    <property type="entry name" value="ABC TRANSPORTER PERMEASE PROTEIN MJ0413-RELATED"/>
    <property type="match status" value="1"/>
</dbReference>
<dbReference type="eggNOG" id="COG0600">
    <property type="taxonomic scope" value="Bacteria"/>
</dbReference>